<name>A0A4P6G0P1_9PSED</name>
<reference evidence="1 2" key="1">
    <citation type="submission" date="2017-11" db="EMBL/GenBank/DDBJ databases">
        <title>Genome sequence of Pseudomonas arsenicoxydans ACM1.</title>
        <authorList>
            <person name="Nascimento F.X."/>
        </authorList>
    </citation>
    <scope>NUCLEOTIDE SEQUENCE [LARGE SCALE GENOMIC DNA]</scope>
    <source>
        <strain evidence="1 2">ACM1</strain>
    </source>
</reference>
<dbReference type="RefSeq" id="WP_208671329.1">
    <property type="nucleotide sequence ID" value="NZ_CP024767.1"/>
</dbReference>
<dbReference type="EMBL" id="CP024767">
    <property type="protein sequence ID" value="QAY84168.1"/>
    <property type="molecule type" value="Genomic_DNA"/>
</dbReference>
<evidence type="ECO:0000313" key="2">
    <source>
        <dbReference type="Proteomes" id="UP000291121"/>
    </source>
</evidence>
<evidence type="ECO:0000313" key="1">
    <source>
        <dbReference type="EMBL" id="QAY84168.1"/>
    </source>
</evidence>
<sequence>MITNATVRTFAPEWWGQVDIFQNFYGGTHSFSTDGKKAVLGVKNHFQKALTLRDVAIKMLPNLAIDEDELNTKGYTSANNSKEFSAVIEEVFTELYSSIDCTRKIITSIYKRTRRLKDSTRKMFHSVKTDQLGSDFPNELKDAIISADWFEELLAIRDELTHSDIGNCHKNQETGAISYSHYGLKINGSPLIIEDVLKRSSELIDGVNNLLGNVFNYLNSNLEKTNINQLCGVFFGRAYMRTLPFEIPIDFNSGTCLSRNWFDNESAYKCPFATSCKAYQRAEPTPPITAYQIT</sequence>
<dbReference type="Proteomes" id="UP000291121">
    <property type="component" value="Chromosome"/>
</dbReference>
<accession>A0A4P6G0P1</accession>
<dbReference type="AlphaFoldDB" id="A0A4P6G0P1"/>
<keyword evidence="2" id="KW-1185">Reference proteome</keyword>
<gene>
    <name evidence="1" type="ORF">CUN61_09285</name>
</gene>
<organism evidence="1 2">
    <name type="scientific">Pseudomonas arsenicoxydans</name>
    <dbReference type="NCBI Taxonomy" id="702115"/>
    <lineage>
        <taxon>Bacteria</taxon>
        <taxon>Pseudomonadati</taxon>
        <taxon>Pseudomonadota</taxon>
        <taxon>Gammaproteobacteria</taxon>
        <taxon>Pseudomonadales</taxon>
        <taxon>Pseudomonadaceae</taxon>
        <taxon>Pseudomonas</taxon>
    </lineage>
</organism>
<protein>
    <submittedName>
        <fullName evidence="1">Uncharacterized protein</fullName>
    </submittedName>
</protein>
<proteinExistence type="predicted"/>